<keyword evidence="4" id="KW-1185">Reference proteome</keyword>
<dbReference type="EnsemblPlants" id="OPUNC11G02560.1">
    <property type="protein sequence ID" value="OPUNC11G02560.1"/>
    <property type="gene ID" value="OPUNC11G02560"/>
</dbReference>
<dbReference type="AlphaFoldDB" id="A0A0E0MCD8"/>
<name>A0A0E0MCD8_ORYPU</name>
<organism evidence="3">
    <name type="scientific">Oryza punctata</name>
    <name type="common">Red rice</name>
    <dbReference type="NCBI Taxonomy" id="4537"/>
    <lineage>
        <taxon>Eukaryota</taxon>
        <taxon>Viridiplantae</taxon>
        <taxon>Streptophyta</taxon>
        <taxon>Embryophyta</taxon>
        <taxon>Tracheophyta</taxon>
        <taxon>Spermatophyta</taxon>
        <taxon>Magnoliopsida</taxon>
        <taxon>Liliopsida</taxon>
        <taxon>Poales</taxon>
        <taxon>Poaceae</taxon>
        <taxon>BOP clade</taxon>
        <taxon>Oryzoideae</taxon>
        <taxon>Oryzeae</taxon>
        <taxon>Oryzinae</taxon>
        <taxon>Oryza</taxon>
    </lineage>
</organism>
<keyword evidence="1" id="KW-0175">Coiled coil</keyword>
<feature type="region of interest" description="Disordered" evidence="2">
    <location>
        <begin position="427"/>
        <end position="451"/>
    </location>
</feature>
<evidence type="ECO:0000256" key="1">
    <source>
        <dbReference type="SAM" id="Coils"/>
    </source>
</evidence>
<accession>A0A0E0MCD8</accession>
<dbReference type="HOGENOM" id="CLU_607482_0_0_1"/>
<reference evidence="3" key="1">
    <citation type="submission" date="2015-04" db="UniProtKB">
        <authorList>
            <consortium name="EnsemblPlants"/>
        </authorList>
    </citation>
    <scope>IDENTIFICATION</scope>
</reference>
<reference evidence="3" key="2">
    <citation type="submission" date="2018-05" db="EMBL/GenBank/DDBJ databases">
        <title>OpunRS2 (Oryza punctata Reference Sequence Version 2).</title>
        <authorList>
            <person name="Zhang J."/>
            <person name="Kudrna D."/>
            <person name="Lee S."/>
            <person name="Talag J."/>
            <person name="Welchert J."/>
            <person name="Wing R.A."/>
        </authorList>
    </citation>
    <scope>NUCLEOTIDE SEQUENCE [LARGE SCALE GENOMIC DNA]</scope>
</reference>
<dbReference type="Gramene" id="OPUNC11G02560.1">
    <property type="protein sequence ID" value="OPUNC11G02560.1"/>
    <property type="gene ID" value="OPUNC11G02560"/>
</dbReference>
<feature type="coiled-coil region" evidence="1">
    <location>
        <begin position="41"/>
        <end position="68"/>
    </location>
</feature>
<feature type="region of interest" description="Disordered" evidence="2">
    <location>
        <begin position="356"/>
        <end position="388"/>
    </location>
</feature>
<sequence length="451" mass="51502">MAASRYYLNLDFDVSDAKPLPDYCFSEASEVWEAHADQSDYEREQAVLRFYEEKEKELKAAYSEALSDEDDEEKDGEISSGLRRGTWTSLCRNGRYTRKPCQKRLHLQYLAELTEKILLEINVNEDLGNLSLLESWMVMEDEKAGKIGKVLRHEMKHARNKGGQVFEGELEHKKARMAESSQNKGEDEETLVAPATPFTPRRSERQAVQPLYGVPTMSRVQVVLAKRLGVEADIPPPPPQSTNALQQAFSLTWYLRDGVGLRHTWRLTWRLRGIRIKHYIWDPFVIHQRATRLRLRPAAHNAAALDDVLTPLPSVDLRADKRPRECVVDGEFHRAGVVLPASQPELVTRFVPRHRGCHRCSSKSDGSSDDGRHHHHHNQAVQSAATREWRRRIINKTAELSRLIPGAARMNNTTEMLQAAARHIQLLPNPPFPHSQRRHGSHHDHGLSPTT</sequence>
<evidence type="ECO:0000313" key="3">
    <source>
        <dbReference type="EnsemblPlants" id="OPUNC11G02560.1"/>
    </source>
</evidence>
<dbReference type="Proteomes" id="UP000026962">
    <property type="component" value="Chromosome 11"/>
</dbReference>
<evidence type="ECO:0000256" key="2">
    <source>
        <dbReference type="SAM" id="MobiDB-lite"/>
    </source>
</evidence>
<evidence type="ECO:0008006" key="5">
    <source>
        <dbReference type="Google" id="ProtNLM"/>
    </source>
</evidence>
<protein>
    <recommendedName>
        <fullName evidence="5">BHLH domain-containing protein</fullName>
    </recommendedName>
</protein>
<evidence type="ECO:0000313" key="4">
    <source>
        <dbReference type="Proteomes" id="UP000026962"/>
    </source>
</evidence>
<proteinExistence type="predicted"/>